<sequence>MTKPTVKGGLAPANAVEVKGRGAGGERYLTCIWSGRVGPGFACVYVD</sequence>
<dbReference type="AlphaFoldDB" id="A0A7V8J5S5"/>
<gene>
    <name evidence="1" type="ORF">GN299_05270</name>
</gene>
<reference evidence="1 2" key="1">
    <citation type="submission" date="2019-12" db="EMBL/GenBank/DDBJ databases">
        <authorList>
            <person name="Woiski C."/>
        </authorList>
    </citation>
    <scope>NUCLEOTIDE SEQUENCE [LARGE SCALE GENOMIC DNA]</scope>
    <source>
        <strain evidence="1 2">BOE100</strain>
    </source>
</reference>
<evidence type="ECO:0000313" key="1">
    <source>
        <dbReference type="EMBL" id="KAF0255887.1"/>
    </source>
</evidence>
<evidence type="ECO:0000313" key="2">
    <source>
        <dbReference type="Proteomes" id="UP000442695"/>
    </source>
</evidence>
<accession>A0A7V8J5S5</accession>
<organism evidence="1 2">
    <name type="scientific">Pseudomonas putida</name>
    <name type="common">Arthrobacter siderocapsulatus</name>
    <dbReference type="NCBI Taxonomy" id="303"/>
    <lineage>
        <taxon>Bacteria</taxon>
        <taxon>Pseudomonadati</taxon>
        <taxon>Pseudomonadota</taxon>
        <taxon>Gammaproteobacteria</taxon>
        <taxon>Pseudomonadales</taxon>
        <taxon>Pseudomonadaceae</taxon>
        <taxon>Pseudomonas</taxon>
    </lineage>
</organism>
<comment type="caution">
    <text evidence="1">The sequence shown here is derived from an EMBL/GenBank/DDBJ whole genome shotgun (WGS) entry which is preliminary data.</text>
</comment>
<dbReference type="Proteomes" id="UP000442695">
    <property type="component" value="Unassembled WGS sequence"/>
</dbReference>
<dbReference type="RefSeq" id="WP_156858471.1">
    <property type="nucleotide sequence ID" value="NZ_WOWR01000004.1"/>
</dbReference>
<proteinExistence type="predicted"/>
<name>A0A7V8J5S5_PSEPU</name>
<protein>
    <submittedName>
        <fullName evidence="1">Uncharacterized protein</fullName>
    </submittedName>
</protein>
<dbReference type="EMBL" id="WOWR01000004">
    <property type="protein sequence ID" value="KAF0255887.1"/>
    <property type="molecule type" value="Genomic_DNA"/>
</dbReference>